<keyword evidence="3" id="KW-1185">Reference proteome</keyword>
<proteinExistence type="predicted"/>
<keyword evidence="1" id="KW-0732">Signal</keyword>
<accession>A0A8J3CUU1</accession>
<reference evidence="2" key="1">
    <citation type="journal article" date="2014" name="Int. J. Syst. Evol. Microbiol.">
        <title>Complete genome sequence of Corynebacterium casei LMG S-19264T (=DSM 44701T), isolated from a smear-ripened cheese.</title>
        <authorList>
            <consortium name="US DOE Joint Genome Institute (JGI-PGF)"/>
            <person name="Walter F."/>
            <person name="Albersmeier A."/>
            <person name="Kalinowski J."/>
            <person name="Ruckert C."/>
        </authorList>
    </citation>
    <scope>NUCLEOTIDE SEQUENCE</scope>
    <source>
        <strain evidence="2">KCTC 32513</strain>
    </source>
</reference>
<feature type="chain" id="PRO_5035275396" evidence="1">
    <location>
        <begin position="26"/>
        <end position="134"/>
    </location>
</feature>
<dbReference type="AlphaFoldDB" id="A0A8J3CUU1"/>
<comment type="caution">
    <text evidence="2">The sequence shown here is derived from an EMBL/GenBank/DDBJ whole genome shotgun (WGS) entry which is preliminary data.</text>
</comment>
<evidence type="ECO:0000256" key="1">
    <source>
        <dbReference type="SAM" id="SignalP"/>
    </source>
</evidence>
<name>A0A8J3CUU1_9PROT</name>
<organism evidence="2 3">
    <name type="scientific">Algimonas arctica</name>
    <dbReference type="NCBI Taxonomy" id="1479486"/>
    <lineage>
        <taxon>Bacteria</taxon>
        <taxon>Pseudomonadati</taxon>
        <taxon>Pseudomonadota</taxon>
        <taxon>Alphaproteobacteria</taxon>
        <taxon>Maricaulales</taxon>
        <taxon>Robiginitomaculaceae</taxon>
        <taxon>Algimonas</taxon>
    </lineage>
</organism>
<dbReference type="PROSITE" id="PS51257">
    <property type="entry name" value="PROKAR_LIPOPROTEIN"/>
    <property type="match status" value="1"/>
</dbReference>
<sequence length="134" mass="14143">MNKTTALLMLLYASLISCTSPPAPAIEWSCRNPFAEIACQGQDCSVALPGDYTPMELTLDSFGEISLCAYSGCWSGKAETISTTGNYFSVIALGLPWNGTDGAVSDISATINMETAMATIITYGFAQPMSCKVS</sequence>
<dbReference type="Proteomes" id="UP000634004">
    <property type="component" value="Unassembled WGS sequence"/>
</dbReference>
<dbReference type="EMBL" id="BMZH01000015">
    <property type="protein sequence ID" value="GHB02997.1"/>
    <property type="molecule type" value="Genomic_DNA"/>
</dbReference>
<evidence type="ECO:0000313" key="2">
    <source>
        <dbReference type="EMBL" id="GHB02997.1"/>
    </source>
</evidence>
<dbReference type="RefSeq" id="WP_189499357.1">
    <property type="nucleotide sequence ID" value="NZ_BMZH01000015.1"/>
</dbReference>
<evidence type="ECO:0000313" key="3">
    <source>
        <dbReference type="Proteomes" id="UP000634004"/>
    </source>
</evidence>
<feature type="signal peptide" evidence="1">
    <location>
        <begin position="1"/>
        <end position="25"/>
    </location>
</feature>
<protein>
    <submittedName>
        <fullName evidence="2">Uncharacterized protein</fullName>
    </submittedName>
</protein>
<reference evidence="2" key="2">
    <citation type="submission" date="2020-09" db="EMBL/GenBank/DDBJ databases">
        <authorList>
            <person name="Sun Q."/>
            <person name="Kim S."/>
        </authorList>
    </citation>
    <scope>NUCLEOTIDE SEQUENCE</scope>
    <source>
        <strain evidence="2">KCTC 32513</strain>
    </source>
</reference>
<gene>
    <name evidence="2" type="ORF">GCM10009069_27240</name>
</gene>